<sequence length="795" mass="84780">MADSLPIGDIRFYDNKIPGLEAGTYTVTVSHQIEGLGLSAAEQQQLTAVQSFTVSGPQFALDASEIHSVVPPATASGDFGGELPHIVLNEPILPWERSMSTAGTPWLGLLVFKEGELLPGDPDATDAATCAIRTTAGDFMALQGSGDILIPPGLVKDPAVPDSLSCRYIQMSKEQFQAMTPYAAELPYLAHVREINAGDKASAGDDGWYGVVVANRLVASDQDGGNYTVHLVSFEGMESMMAADASIAQPTVALLSMTSWSFRCLSSDGENFGGLAAGIAQGGMSGGEYNPDLLWLRHPQAGQVTAGDAAHTEAANRLMNGYVALPYHTRTGEDTFAWYRGPLAPAVPATLAKSTPFLSSDAALIYDAGNGLFDCSLASAWEIGRFMALADESFGRTLLQYRQQSTGLTQKLYAHAEAHGLTEAGDLQKLAHPGAVKHSWLDTLAKDLGRLIGRKHSGESAESAESEQASVPAASGAVRKRAESPSSDRAASLRRFMQQEDIRQMVRDGAAEPLQAAAAWIARKMLLENVPFGHLVPIESMLPPESIRFFYMDMNWMDAMLDGMMSVAMQSRLDTLAYQLDKEAIVAAVKSNLESYGNGLQGDGADPGPDGETRVAGFLLRSALVSGWPGMSVRAFDAQGNPLKLLRLFRLSSGIMLALFWGVPASLAFSEPQEGLRFGIDDAGSLDLRSLSTTNAQYPFGSELGIHLPLSGDYLRNGEYLNLNPDDPNGLVQSVAGLISQKLAEGALAISPSDLALQLVKAPERQIFVPDSSALALPENGKQERETGRNQGGND</sequence>
<comment type="caution">
    <text evidence="2">The sequence shown here is derived from an EMBL/GenBank/DDBJ whole genome shotgun (WGS) entry which is preliminary data.</text>
</comment>
<accession>A0A7X3FHS4</accession>
<feature type="compositionally biased region" description="Low complexity" evidence="1">
    <location>
        <begin position="460"/>
        <end position="475"/>
    </location>
</feature>
<dbReference type="Proteomes" id="UP000490800">
    <property type="component" value="Unassembled WGS sequence"/>
</dbReference>
<protein>
    <submittedName>
        <fullName evidence="2">Uncharacterized protein</fullName>
    </submittedName>
</protein>
<organism evidence="2 3">
    <name type="scientific">Paenibacillus lutrae</name>
    <dbReference type="NCBI Taxonomy" id="2078573"/>
    <lineage>
        <taxon>Bacteria</taxon>
        <taxon>Bacillati</taxon>
        <taxon>Bacillota</taxon>
        <taxon>Bacilli</taxon>
        <taxon>Bacillales</taxon>
        <taxon>Paenibacillaceae</taxon>
        <taxon>Paenibacillus</taxon>
    </lineage>
</organism>
<evidence type="ECO:0000313" key="2">
    <source>
        <dbReference type="EMBL" id="MVO99861.1"/>
    </source>
</evidence>
<gene>
    <name evidence="2" type="ORF">EDM21_10000</name>
</gene>
<feature type="region of interest" description="Disordered" evidence="1">
    <location>
        <begin position="771"/>
        <end position="795"/>
    </location>
</feature>
<keyword evidence="3" id="KW-1185">Reference proteome</keyword>
<dbReference type="AlphaFoldDB" id="A0A7X3FHS4"/>
<name>A0A7X3FHS4_9BACL</name>
<evidence type="ECO:0000256" key="1">
    <source>
        <dbReference type="SAM" id="MobiDB-lite"/>
    </source>
</evidence>
<proteinExistence type="predicted"/>
<evidence type="ECO:0000313" key="3">
    <source>
        <dbReference type="Proteomes" id="UP000490800"/>
    </source>
</evidence>
<feature type="region of interest" description="Disordered" evidence="1">
    <location>
        <begin position="456"/>
        <end position="492"/>
    </location>
</feature>
<reference evidence="2 3" key="1">
    <citation type="journal article" date="2019" name="Microorganisms">
        <title>Paenibacillus lutrae sp. nov., A Chitinolytic Species Isolated from A River Otter in Castril Natural Park, Granada, Spain.</title>
        <authorList>
            <person name="Rodriguez M."/>
            <person name="Reina J.C."/>
            <person name="Bejar V."/>
            <person name="Llamas I."/>
        </authorList>
    </citation>
    <scope>NUCLEOTIDE SEQUENCE [LARGE SCALE GENOMIC DNA]</scope>
    <source>
        <strain evidence="2 3">N10</strain>
    </source>
</reference>
<dbReference type="OrthoDB" id="4846903at2"/>
<dbReference type="EMBL" id="RHLK01000004">
    <property type="protein sequence ID" value="MVO99861.1"/>
    <property type="molecule type" value="Genomic_DNA"/>
</dbReference>
<dbReference type="RefSeq" id="WP_157335181.1">
    <property type="nucleotide sequence ID" value="NZ_RHLK01000004.1"/>
</dbReference>